<dbReference type="PRINTS" id="PR00100">
    <property type="entry name" value="AOTCASE"/>
</dbReference>
<dbReference type="GO" id="GO:0006520">
    <property type="term" value="P:amino acid metabolic process"/>
    <property type="evidence" value="ECO:0007669"/>
    <property type="project" value="InterPro"/>
</dbReference>
<dbReference type="NCBIfam" id="NF002032">
    <property type="entry name" value="PRK00856.1"/>
    <property type="match status" value="1"/>
</dbReference>
<dbReference type="GO" id="GO:0016597">
    <property type="term" value="F:amino acid binding"/>
    <property type="evidence" value="ECO:0007669"/>
    <property type="project" value="InterPro"/>
</dbReference>
<dbReference type="EC" id="2.1.3.2" evidence="7"/>
<dbReference type="SUPFAM" id="SSF53671">
    <property type="entry name" value="Aspartate/ornithine carbamoyltransferase"/>
    <property type="match status" value="1"/>
</dbReference>
<dbReference type="EMBL" id="UHIV01000001">
    <property type="protein sequence ID" value="SUP52153.1"/>
    <property type="molecule type" value="Genomic_DNA"/>
</dbReference>
<dbReference type="PANTHER" id="PTHR45753">
    <property type="entry name" value="ORNITHINE CARBAMOYLTRANSFERASE, MITOCHONDRIAL"/>
    <property type="match status" value="1"/>
</dbReference>
<dbReference type="Proteomes" id="UP000254621">
    <property type="component" value="Unassembled WGS sequence"/>
</dbReference>
<feature type="domain" description="Aspartate/ornithine carbamoyltransferase carbamoyl-P binding" evidence="9">
    <location>
        <begin position="3"/>
        <end position="143"/>
    </location>
</feature>
<feature type="binding site" evidence="7">
    <location>
        <position position="258"/>
    </location>
    <ligand>
        <name>carbamoyl phosphate</name>
        <dbReference type="ChEBI" id="CHEBI:58228"/>
    </ligand>
</feature>
<dbReference type="GO" id="GO:0005829">
    <property type="term" value="C:cytosol"/>
    <property type="evidence" value="ECO:0007669"/>
    <property type="project" value="TreeGrafter"/>
</dbReference>
<evidence type="ECO:0000313" key="13">
    <source>
        <dbReference type="Proteomes" id="UP000254621"/>
    </source>
</evidence>
<dbReference type="PANTHER" id="PTHR45753:SF6">
    <property type="entry name" value="ASPARTATE CARBAMOYLTRANSFERASE"/>
    <property type="match status" value="1"/>
</dbReference>
<evidence type="ECO:0000256" key="4">
    <source>
        <dbReference type="ARBA" id="ARBA00022975"/>
    </source>
</evidence>
<dbReference type="PROSITE" id="PS00097">
    <property type="entry name" value="CARBAMOYLTRANSFERASE"/>
    <property type="match status" value="1"/>
</dbReference>
<evidence type="ECO:0000256" key="7">
    <source>
        <dbReference type="HAMAP-Rule" id="MF_00001"/>
    </source>
</evidence>
<evidence type="ECO:0000256" key="3">
    <source>
        <dbReference type="ARBA" id="ARBA00022679"/>
    </source>
</evidence>
<evidence type="ECO:0000259" key="8">
    <source>
        <dbReference type="Pfam" id="PF00185"/>
    </source>
</evidence>
<proteinExistence type="inferred from homology"/>
<dbReference type="InterPro" id="IPR006132">
    <property type="entry name" value="Asp/Orn_carbamoyltranf_P-bd"/>
</dbReference>
<dbReference type="Pfam" id="PF02729">
    <property type="entry name" value="OTCace_N"/>
    <property type="match status" value="1"/>
</dbReference>
<dbReference type="RefSeq" id="WP_057746934.1">
    <property type="nucleotide sequence ID" value="NZ_BJLU01000008.1"/>
</dbReference>
<protein>
    <recommendedName>
        <fullName evidence="7">Aspartate carbamoyltransferase</fullName>
        <ecNumber evidence="7">2.1.3.2</ecNumber>
    </recommendedName>
    <alternativeName>
        <fullName evidence="7">Aspartate transcarbamylase</fullName>
        <shortName evidence="7">ATCase</shortName>
    </alternativeName>
</protein>
<evidence type="ECO:0000256" key="1">
    <source>
        <dbReference type="ARBA" id="ARBA00004852"/>
    </source>
</evidence>
<feature type="binding site" evidence="7">
    <location>
        <position position="99"/>
    </location>
    <ligand>
        <name>carbamoyl phosphate</name>
        <dbReference type="ChEBI" id="CHEBI:58228"/>
    </ligand>
</feature>
<comment type="subunit">
    <text evidence="7">Heterododecamer (2C3:3R2) of six catalytic PyrB chains organized as two trimers (C3), and six regulatory PyrI chains organized as three dimers (R2).</text>
</comment>
<name>A0A0R2H7C7_WEIVI</name>
<feature type="domain" description="Aspartate/ornithine carbamoyltransferase Asp/Orn-binding" evidence="8">
    <location>
        <begin position="149"/>
        <end position="295"/>
    </location>
</feature>
<feature type="binding site" evidence="7">
    <location>
        <position position="49"/>
    </location>
    <ligand>
        <name>carbamoyl phosphate</name>
        <dbReference type="ChEBI" id="CHEBI:58228"/>
    </ligand>
</feature>
<evidence type="ECO:0000256" key="2">
    <source>
        <dbReference type="ARBA" id="ARBA00008896"/>
    </source>
</evidence>
<dbReference type="FunFam" id="3.40.50.1370:FF:000011">
    <property type="entry name" value="Aspartate carbamoyltransferase"/>
    <property type="match status" value="1"/>
</dbReference>
<dbReference type="InterPro" id="IPR006130">
    <property type="entry name" value="Asp/Orn_carbamoylTrfase"/>
</dbReference>
<sequence>MHDFVNLNDLSTDAIMSLIQNGLAYKSGEATPTAPSKLVANLFFENSTRTQSSFQVAEVKMGWERIMIDPGSSSTQKGESLSDTLKTLGALGVEVAVIRHSLNDWYEPLLAEHSDLMPHLVNAGDGNGQHPSQSLLDLMTIYEEFGHFEGLKVRIIGDLSHSRVARSNAEILKRLGAVVTFSGPENWYPAEFDQFGRYVDIDDGLDQQDVVMFLRVQHERIETVENTGFSAMNYHFNYGLTKERYNQLAPQAIIMHPAPVNRDVEIADELVESDKSRIFEQMRNGVFARMAILNAIGED</sequence>
<dbReference type="Proteomes" id="UP000051992">
    <property type="component" value="Unassembled WGS sequence"/>
</dbReference>
<evidence type="ECO:0000256" key="5">
    <source>
        <dbReference type="ARBA" id="ARBA00043884"/>
    </source>
</evidence>
<evidence type="ECO:0000313" key="12">
    <source>
        <dbReference type="Proteomes" id="UP000051992"/>
    </source>
</evidence>
<dbReference type="GO" id="GO:0004070">
    <property type="term" value="F:aspartate carbamoyltransferase activity"/>
    <property type="evidence" value="ECO:0007669"/>
    <property type="project" value="UniProtKB-UniRule"/>
</dbReference>
<accession>A0A0R2H7C7</accession>
<dbReference type="PRINTS" id="PR00101">
    <property type="entry name" value="ATCASE"/>
</dbReference>
<dbReference type="OrthoDB" id="9774690at2"/>
<feature type="binding site" evidence="7">
    <location>
        <position position="130"/>
    </location>
    <ligand>
        <name>carbamoyl phosphate</name>
        <dbReference type="ChEBI" id="CHEBI:58228"/>
    </ligand>
</feature>
<dbReference type="AlphaFoldDB" id="A0A0R2H7C7"/>
<feature type="binding site" evidence="7">
    <location>
        <position position="259"/>
    </location>
    <ligand>
        <name>carbamoyl phosphate</name>
        <dbReference type="ChEBI" id="CHEBI:58228"/>
    </ligand>
</feature>
<dbReference type="Gene3D" id="3.40.50.1370">
    <property type="entry name" value="Aspartate/ornithine carbamoyltransferase"/>
    <property type="match status" value="2"/>
</dbReference>
<dbReference type="InterPro" id="IPR006131">
    <property type="entry name" value="Asp_carbamoyltransf_Asp/Orn-bd"/>
</dbReference>
<dbReference type="EMBL" id="JQBM01000005">
    <property type="protein sequence ID" value="KRN45786.1"/>
    <property type="molecule type" value="Genomic_DNA"/>
</dbReference>
<feature type="binding site" evidence="7">
    <location>
        <position position="215"/>
    </location>
    <ligand>
        <name>L-aspartate</name>
        <dbReference type="ChEBI" id="CHEBI:29991"/>
    </ligand>
</feature>
<comment type="catalytic activity">
    <reaction evidence="6 7">
        <text>carbamoyl phosphate + L-aspartate = N-carbamoyl-L-aspartate + phosphate + H(+)</text>
        <dbReference type="Rhea" id="RHEA:20013"/>
        <dbReference type="ChEBI" id="CHEBI:15378"/>
        <dbReference type="ChEBI" id="CHEBI:29991"/>
        <dbReference type="ChEBI" id="CHEBI:32814"/>
        <dbReference type="ChEBI" id="CHEBI:43474"/>
        <dbReference type="ChEBI" id="CHEBI:58228"/>
        <dbReference type="EC" id="2.1.3.2"/>
    </reaction>
</comment>
<reference evidence="11 13" key="2">
    <citation type="submission" date="2018-06" db="EMBL/GenBank/DDBJ databases">
        <authorList>
            <consortium name="Pathogen Informatics"/>
            <person name="Doyle S."/>
        </authorList>
    </citation>
    <scope>NUCLEOTIDE SEQUENCE [LARGE SCALE GENOMIC DNA]</scope>
    <source>
        <strain evidence="11 13">NCTC13645</strain>
    </source>
</reference>
<keyword evidence="12" id="KW-1185">Reference proteome</keyword>
<dbReference type="HAMAP" id="MF_00001">
    <property type="entry name" value="Asp_carb_tr"/>
    <property type="match status" value="1"/>
</dbReference>
<gene>
    <name evidence="7 11" type="primary">pyrB</name>
    <name evidence="10" type="ORF">IV50_GL001373</name>
    <name evidence="11" type="ORF">NCTC13645_00026</name>
</gene>
<evidence type="ECO:0000259" key="9">
    <source>
        <dbReference type="Pfam" id="PF02729"/>
    </source>
</evidence>
<comment type="pathway">
    <text evidence="1 7">Pyrimidine metabolism; UMP biosynthesis via de novo pathway; (S)-dihydroorotate from bicarbonate: step 2/3.</text>
</comment>
<comment type="similarity">
    <text evidence="2 7">Belongs to the aspartate/ornithine carbamoyltransferase superfamily. ATCase family.</text>
</comment>
<feature type="binding site" evidence="7">
    <location>
        <position position="77"/>
    </location>
    <ligand>
        <name>L-aspartate</name>
        <dbReference type="ChEBI" id="CHEBI:29991"/>
    </ligand>
</feature>
<dbReference type="STRING" id="1629.IV50_GL001373"/>
<reference evidence="10 12" key="1">
    <citation type="journal article" date="2015" name="Genome Announc.">
        <title>Expanding the biotechnology potential of lactobacilli through comparative genomics of 213 strains and associated genera.</title>
        <authorList>
            <person name="Sun Z."/>
            <person name="Harris H.M."/>
            <person name="McCann A."/>
            <person name="Guo C."/>
            <person name="Argimon S."/>
            <person name="Zhang W."/>
            <person name="Yang X."/>
            <person name="Jeffery I.B."/>
            <person name="Cooney J.C."/>
            <person name="Kagawa T.F."/>
            <person name="Liu W."/>
            <person name="Song Y."/>
            <person name="Salvetti E."/>
            <person name="Wrobel A."/>
            <person name="Rasinkangas P."/>
            <person name="Parkhill J."/>
            <person name="Rea M.C."/>
            <person name="O'Sullivan O."/>
            <person name="Ritari J."/>
            <person name="Douillard F.P."/>
            <person name="Paul Ross R."/>
            <person name="Yang R."/>
            <person name="Briner A.E."/>
            <person name="Felis G.E."/>
            <person name="de Vos W.M."/>
            <person name="Barrangou R."/>
            <person name="Klaenhammer T.R."/>
            <person name="Caufield P.W."/>
            <person name="Cui Y."/>
            <person name="Zhang H."/>
            <person name="O'Toole P.W."/>
        </authorList>
    </citation>
    <scope>NUCLEOTIDE SEQUENCE [LARGE SCALE GENOMIC DNA]</scope>
    <source>
        <strain evidence="10 12">DSM 20410</strain>
    </source>
</reference>
<evidence type="ECO:0000313" key="10">
    <source>
        <dbReference type="EMBL" id="KRN45786.1"/>
    </source>
</evidence>
<feature type="binding site" evidence="7">
    <location>
        <position position="133"/>
    </location>
    <ligand>
        <name>carbamoyl phosphate</name>
        <dbReference type="ChEBI" id="CHEBI:58228"/>
    </ligand>
</feature>
<dbReference type="PATRIC" id="fig|1629.5.peg.1386"/>
<organism evidence="10 12">
    <name type="scientific">Weissella viridescens</name>
    <name type="common">Lactobacillus viridescens</name>
    <dbReference type="NCBI Taxonomy" id="1629"/>
    <lineage>
        <taxon>Bacteria</taxon>
        <taxon>Bacillati</taxon>
        <taxon>Bacillota</taxon>
        <taxon>Bacilli</taxon>
        <taxon>Lactobacillales</taxon>
        <taxon>Lactobacillaceae</taxon>
        <taxon>Weissella</taxon>
    </lineage>
</organism>
<dbReference type="NCBIfam" id="TIGR00670">
    <property type="entry name" value="asp_carb_tr"/>
    <property type="match status" value="1"/>
</dbReference>
<dbReference type="InterPro" id="IPR002082">
    <property type="entry name" value="Asp_carbamoyltransf"/>
</dbReference>
<comment type="function">
    <text evidence="5 7">Catalyzes the condensation of carbamoyl phosphate and aspartate to form carbamoyl aspartate and inorganic phosphate, the committed step in the de novo pyrimidine nucleotide biosynthesis pathway.</text>
</comment>
<feature type="binding site" evidence="7">
    <location>
        <position position="50"/>
    </location>
    <ligand>
        <name>carbamoyl phosphate</name>
        <dbReference type="ChEBI" id="CHEBI:58228"/>
    </ligand>
</feature>
<dbReference type="UniPathway" id="UPA00070">
    <property type="reaction ID" value="UER00116"/>
</dbReference>
<dbReference type="InterPro" id="IPR036901">
    <property type="entry name" value="Asp/Orn_carbamoylTrfase_sf"/>
</dbReference>
<evidence type="ECO:0000313" key="11">
    <source>
        <dbReference type="EMBL" id="SUP52153.1"/>
    </source>
</evidence>
<keyword evidence="4 7" id="KW-0665">Pyrimidine biosynthesis</keyword>
<keyword evidence="3 7" id="KW-0808">Transferase</keyword>
<dbReference type="Pfam" id="PF00185">
    <property type="entry name" value="OTCace"/>
    <property type="match status" value="1"/>
</dbReference>
<dbReference type="GO" id="GO:0006207">
    <property type="term" value="P:'de novo' pyrimidine nucleobase biosynthetic process"/>
    <property type="evidence" value="ECO:0007669"/>
    <property type="project" value="InterPro"/>
</dbReference>
<dbReference type="GO" id="GO:0044205">
    <property type="term" value="P:'de novo' UMP biosynthetic process"/>
    <property type="evidence" value="ECO:0007669"/>
    <property type="project" value="UniProtKB-UniRule"/>
</dbReference>
<evidence type="ECO:0000256" key="6">
    <source>
        <dbReference type="ARBA" id="ARBA00048859"/>
    </source>
</evidence>
<feature type="binding site" evidence="7">
    <location>
        <position position="163"/>
    </location>
    <ligand>
        <name>L-aspartate</name>
        <dbReference type="ChEBI" id="CHEBI:29991"/>
    </ligand>
</feature>